<sequence>MDQVNNRYGGDPSEGKSVSAANGGGVTSPDTGGPSTKKQATAVYRECLKNHAASIGGHAVDGCCEFMASSADPLKCAACGCHRNFHRREAEGEMFPRPYPLCTCTLPLPQPPPLPAAAGVHAGGGGQVKSASPPTHISSPYNSAPQMLLALSAGGGGAEGDGRRGLEPGSSPPA</sequence>
<evidence type="ECO:0000256" key="4">
    <source>
        <dbReference type="SAM" id="MobiDB-lite"/>
    </source>
</evidence>
<feature type="region of interest" description="Disordered" evidence="4">
    <location>
        <begin position="1"/>
        <end position="39"/>
    </location>
</feature>
<dbReference type="NCBIfam" id="TIGR01566">
    <property type="entry name" value="ZF_HD_prot_N"/>
    <property type="match status" value="1"/>
</dbReference>
<accession>A0A5K1AQY7</accession>
<evidence type="ECO:0000313" key="6">
    <source>
        <dbReference type="EMBL" id="VVW04687.1"/>
    </source>
</evidence>
<dbReference type="Gramene" id="NC2G0033900.1">
    <property type="protein sequence ID" value="NC2G0033900.1:cds"/>
    <property type="gene ID" value="NC2G0033900"/>
</dbReference>
<dbReference type="GO" id="GO:0008270">
    <property type="term" value="F:zinc ion binding"/>
    <property type="evidence" value="ECO:0007669"/>
    <property type="project" value="UniProtKB-KW"/>
</dbReference>
<dbReference type="EMBL" id="LR721780">
    <property type="protein sequence ID" value="VVW04687.1"/>
    <property type="molecule type" value="Genomic_DNA"/>
</dbReference>
<dbReference type="PANTHER" id="PTHR31948:SF171">
    <property type="entry name" value="HOMEOBOX DOMAIN-CONTAINING PROTEIN"/>
    <property type="match status" value="1"/>
</dbReference>
<dbReference type="Pfam" id="PF04770">
    <property type="entry name" value="ZF-HD_dimer"/>
    <property type="match status" value="1"/>
</dbReference>
<protein>
    <recommendedName>
        <fullName evidence="5">ZF-HD dimerization-type domain-containing protein</fullName>
    </recommendedName>
</protein>
<keyword evidence="3" id="KW-0862">Zinc</keyword>
<dbReference type="AlphaFoldDB" id="A0A5K1AQY7"/>
<dbReference type="GO" id="GO:0000976">
    <property type="term" value="F:transcription cis-regulatory region binding"/>
    <property type="evidence" value="ECO:0007669"/>
    <property type="project" value="TreeGrafter"/>
</dbReference>
<evidence type="ECO:0000259" key="5">
    <source>
        <dbReference type="PROSITE" id="PS51523"/>
    </source>
</evidence>
<organism evidence="6">
    <name type="scientific">Nymphaea colorata</name>
    <name type="common">pocket water lily</name>
    <dbReference type="NCBI Taxonomy" id="210225"/>
    <lineage>
        <taxon>Eukaryota</taxon>
        <taxon>Viridiplantae</taxon>
        <taxon>Streptophyta</taxon>
        <taxon>Embryophyta</taxon>
        <taxon>Tracheophyta</taxon>
        <taxon>Spermatophyta</taxon>
        <taxon>Magnoliopsida</taxon>
        <taxon>Nymphaeales</taxon>
        <taxon>Nymphaeaceae</taxon>
        <taxon>Nymphaea</taxon>
    </lineage>
</organism>
<name>A0A5K1AQY7_9MAGN</name>
<dbReference type="PROSITE" id="PS51523">
    <property type="entry name" value="ZF_HD_DIMER"/>
    <property type="match status" value="1"/>
</dbReference>
<feature type="compositionally biased region" description="Polar residues" evidence="4">
    <location>
        <begin position="129"/>
        <end position="145"/>
    </location>
</feature>
<evidence type="ECO:0000256" key="1">
    <source>
        <dbReference type="ARBA" id="ARBA00022723"/>
    </source>
</evidence>
<dbReference type="GO" id="GO:0005634">
    <property type="term" value="C:nucleus"/>
    <property type="evidence" value="ECO:0007669"/>
    <property type="project" value="TreeGrafter"/>
</dbReference>
<dbReference type="PANTHER" id="PTHR31948">
    <property type="entry name" value="ZINC-FINGER HOMEODOMAIN PROTEIN 2"/>
    <property type="match status" value="1"/>
</dbReference>
<dbReference type="GO" id="GO:0003700">
    <property type="term" value="F:DNA-binding transcription factor activity"/>
    <property type="evidence" value="ECO:0007669"/>
    <property type="project" value="TreeGrafter"/>
</dbReference>
<keyword evidence="2" id="KW-0863">Zinc-finger</keyword>
<evidence type="ECO:0000256" key="2">
    <source>
        <dbReference type="ARBA" id="ARBA00022771"/>
    </source>
</evidence>
<feature type="compositionally biased region" description="Polar residues" evidence="4">
    <location>
        <begin position="28"/>
        <end position="39"/>
    </location>
</feature>
<feature type="domain" description="ZF-HD dimerization-type" evidence="5">
    <location>
        <begin position="44"/>
        <end position="89"/>
    </location>
</feature>
<evidence type="ECO:0000256" key="3">
    <source>
        <dbReference type="ARBA" id="ARBA00022833"/>
    </source>
</evidence>
<reference evidence="6" key="1">
    <citation type="submission" date="2019-09" db="EMBL/GenBank/DDBJ databases">
        <authorList>
            <person name="Zhang L."/>
        </authorList>
    </citation>
    <scope>NUCLEOTIDE SEQUENCE</scope>
</reference>
<dbReference type="InterPro" id="IPR006456">
    <property type="entry name" value="ZF_HD_homeobox_Cys/His_dimer"/>
</dbReference>
<proteinExistence type="predicted"/>
<gene>
    <name evidence="6" type="ORF">NYM_LOCUS12372</name>
</gene>
<keyword evidence="1" id="KW-0479">Metal-binding</keyword>
<feature type="region of interest" description="Disordered" evidence="4">
    <location>
        <begin position="119"/>
        <end position="174"/>
    </location>
</feature>
<dbReference type="GO" id="GO:0050793">
    <property type="term" value="P:regulation of developmental process"/>
    <property type="evidence" value="ECO:0007669"/>
    <property type="project" value="TreeGrafter"/>
</dbReference>